<dbReference type="GO" id="GO:0046872">
    <property type="term" value="F:metal ion binding"/>
    <property type="evidence" value="ECO:0007669"/>
    <property type="project" value="UniProtKB-KW"/>
</dbReference>
<evidence type="ECO:0000256" key="1">
    <source>
        <dbReference type="ARBA" id="ARBA00006247"/>
    </source>
</evidence>
<keyword evidence="3" id="KW-0479">Metal-binding</keyword>
<reference evidence="6 7" key="1">
    <citation type="submission" date="2016-03" db="EMBL/GenBank/DDBJ databases">
        <title>Whole genome sequencing of Grifola frondosa 9006-11.</title>
        <authorList>
            <person name="Min B."/>
            <person name="Park H."/>
            <person name="Kim J.-G."/>
            <person name="Cho H."/>
            <person name="Oh Y.-L."/>
            <person name="Kong W.-S."/>
            <person name="Choi I.-G."/>
        </authorList>
    </citation>
    <scope>NUCLEOTIDE SEQUENCE [LARGE SCALE GENOMIC DNA]</scope>
    <source>
        <strain evidence="6 7">9006-11</strain>
    </source>
</reference>
<dbReference type="GO" id="GO:0004180">
    <property type="term" value="F:carboxypeptidase activity"/>
    <property type="evidence" value="ECO:0007669"/>
    <property type="project" value="TreeGrafter"/>
</dbReference>
<gene>
    <name evidence="6" type="ORF">A0H81_13183</name>
</gene>
<dbReference type="Gene3D" id="1.10.150.900">
    <property type="match status" value="1"/>
</dbReference>
<dbReference type="GO" id="GO:0051603">
    <property type="term" value="P:proteolysis involved in protein catabolic process"/>
    <property type="evidence" value="ECO:0007669"/>
    <property type="project" value="TreeGrafter"/>
</dbReference>
<dbReference type="AlphaFoldDB" id="A0A1C7LS80"/>
<dbReference type="EMBL" id="LUGG01000027">
    <property type="protein sequence ID" value="OBZ66877.1"/>
    <property type="molecule type" value="Genomic_DNA"/>
</dbReference>
<evidence type="ECO:0000313" key="6">
    <source>
        <dbReference type="EMBL" id="OBZ66877.1"/>
    </source>
</evidence>
<protein>
    <submittedName>
        <fullName evidence="6">Uncharacterized protein</fullName>
    </submittedName>
</protein>
<dbReference type="STRING" id="5627.A0A1C7LS80"/>
<proteinExistence type="inferred from homology"/>
<organism evidence="6 7">
    <name type="scientific">Grifola frondosa</name>
    <name type="common">Maitake</name>
    <name type="synonym">Polyporus frondosus</name>
    <dbReference type="NCBI Taxonomy" id="5627"/>
    <lineage>
        <taxon>Eukaryota</taxon>
        <taxon>Fungi</taxon>
        <taxon>Dikarya</taxon>
        <taxon>Basidiomycota</taxon>
        <taxon>Agaricomycotina</taxon>
        <taxon>Agaricomycetes</taxon>
        <taxon>Polyporales</taxon>
        <taxon>Grifolaceae</taxon>
        <taxon>Grifola</taxon>
    </lineage>
</organism>
<evidence type="ECO:0000256" key="5">
    <source>
        <dbReference type="ARBA" id="ARBA00022833"/>
    </source>
</evidence>
<comment type="similarity">
    <text evidence="1">Belongs to the peptidase M20A family.</text>
</comment>
<keyword evidence="7" id="KW-1185">Reference proteome</keyword>
<keyword evidence="4" id="KW-0378">Hydrolase</keyword>
<evidence type="ECO:0000256" key="2">
    <source>
        <dbReference type="ARBA" id="ARBA00022670"/>
    </source>
</evidence>
<dbReference type="GO" id="GO:0000328">
    <property type="term" value="C:fungal-type vacuole lumen"/>
    <property type="evidence" value="ECO:0007669"/>
    <property type="project" value="TreeGrafter"/>
</dbReference>
<keyword evidence="2" id="KW-0645">Protease</keyword>
<accession>A0A1C7LS80</accession>
<dbReference type="PANTHER" id="PTHR45962">
    <property type="entry name" value="N-FATTY-ACYL-AMINO ACID SYNTHASE/HYDROLASE PM20D1"/>
    <property type="match status" value="1"/>
</dbReference>
<keyword evidence="5" id="KW-0862">Zinc</keyword>
<sequence length="66" mass="7873">MSTGNTDTKHYWKLTKHIFRYGHMNRDDQFNGAHTINEAIRAEGFVEVIRFFTRIILNADETEWLD</sequence>
<evidence type="ECO:0000256" key="4">
    <source>
        <dbReference type="ARBA" id="ARBA00022801"/>
    </source>
</evidence>
<evidence type="ECO:0000256" key="3">
    <source>
        <dbReference type="ARBA" id="ARBA00022723"/>
    </source>
</evidence>
<dbReference type="Proteomes" id="UP000092993">
    <property type="component" value="Unassembled WGS sequence"/>
</dbReference>
<dbReference type="SUPFAM" id="SSF53187">
    <property type="entry name" value="Zn-dependent exopeptidases"/>
    <property type="match status" value="1"/>
</dbReference>
<dbReference type="OrthoDB" id="3064516at2759"/>
<comment type="caution">
    <text evidence="6">The sequence shown here is derived from an EMBL/GenBank/DDBJ whole genome shotgun (WGS) entry which is preliminary data.</text>
</comment>
<dbReference type="PANTHER" id="PTHR45962:SF1">
    <property type="entry name" value="N-FATTY-ACYL-AMINO ACID SYNTHASE_HYDROLASE PM20D1"/>
    <property type="match status" value="1"/>
</dbReference>
<evidence type="ECO:0000313" key="7">
    <source>
        <dbReference type="Proteomes" id="UP000092993"/>
    </source>
</evidence>
<name>A0A1C7LS80_GRIFR</name>
<dbReference type="InterPro" id="IPR047177">
    <property type="entry name" value="Pept_M20A"/>
</dbReference>